<accession>A0AAE3EBL9</accession>
<keyword evidence="6 8" id="KW-0648">Protein biosynthesis</keyword>
<evidence type="ECO:0000256" key="3">
    <source>
        <dbReference type="ARBA" id="ARBA00012261"/>
    </source>
</evidence>
<evidence type="ECO:0000259" key="10">
    <source>
        <dbReference type="Pfam" id="PF02911"/>
    </source>
</evidence>
<dbReference type="CDD" id="cd08646">
    <property type="entry name" value="FMT_core_Met-tRNA-FMT_N"/>
    <property type="match status" value="1"/>
</dbReference>
<feature type="binding site" evidence="8">
    <location>
        <begin position="109"/>
        <end position="112"/>
    </location>
    <ligand>
        <name>(6S)-5,6,7,8-tetrahydrofolate</name>
        <dbReference type="ChEBI" id="CHEBI:57453"/>
    </ligand>
</feature>
<dbReference type="InterPro" id="IPR005793">
    <property type="entry name" value="Formyl_trans_C"/>
</dbReference>
<dbReference type="Gene3D" id="3.40.50.170">
    <property type="entry name" value="Formyl transferase, N-terminal domain"/>
    <property type="match status" value="1"/>
</dbReference>
<protein>
    <recommendedName>
        <fullName evidence="4 8">Methionyl-tRNA formyltransferase</fullName>
        <ecNumber evidence="3 8">2.1.2.9</ecNumber>
    </recommendedName>
</protein>
<evidence type="ECO:0000313" key="11">
    <source>
        <dbReference type="EMBL" id="MCC2231001.1"/>
    </source>
</evidence>
<name>A0AAE3EBL9_9FIRM</name>
<dbReference type="AlphaFoldDB" id="A0AAE3EBL9"/>
<dbReference type="HAMAP" id="MF_00182">
    <property type="entry name" value="Formyl_trans"/>
    <property type="match status" value="1"/>
</dbReference>
<evidence type="ECO:0000256" key="8">
    <source>
        <dbReference type="HAMAP-Rule" id="MF_00182"/>
    </source>
</evidence>
<dbReference type="NCBIfam" id="TIGR00460">
    <property type="entry name" value="fmt"/>
    <property type="match status" value="1"/>
</dbReference>
<dbReference type="InterPro" id="IPR044135">
    <property type="entry name" value="Met-tRNA-FMT_C"/>
</dbReference>
<evidence type="ECO:0000256" key="4">
    <source>
        <dbReference type="ARBA" id="ARBA00016014"/>
    </source>
</evidence>
<dbReference type="FunFam" id="3.40.50.12230:FF:000001">
    <property type="entry name" value="Methionyl-tRNA formyltransferase"/>
    <property type="match status" value="1"/>
</dbReference>
<sequence>MRAIFMGTPDFSVPVLTAMKEAGHDMLAAVTQPDKPKGRGKEMQMTPVKAKALELGIPVLQPKRVRDPEFVEQLRELKPDVMVVVAFGQILTKEVLEVPKYGCINVHASLLPMYRGAAPIQYVILNGEKETGVTTMFMDEGLDTGDMLLKTVVPITADETGGTLHDKLSAAGAELLIRTLEQMEAGTLRRIPQTGETCYVGTLKKSMGEMDWSRPAEELERQVRGLNPWPSAYTFLNGKTLKIWKAEVLHTEAVSSQEAEEPEALADRKSCGSVIVISRDSIQVQTGDGILAIRELQLEGKKRMTADAFLRGYPVEAGTILGRTAEE</sequence>
<dbReference type="GO" id="GO:0004479">
    <property type="term" value="F:methionyl-tRNA formyltransferase activity"/>
    <property type="evidence" value="ECO:0007669"/>
    <property type="project" value="UniProtKB-UniRule"/>
</dbReference>
<dbReference type="Pfam" id="PF02911">
    <property type="entry name" value="Formyl_trans_C"/>
    <property type="match status" value="1"/>
</dbReference>
<dbReference type="InterPro" id="IPR005794">
    <property type="entry name" value="Fmt"/>
</dbReference>
<dbReference type="SUPFAM" id="SSF53328">
    <property type="entry name" value="Formyltransferase"/>
    <property type="match status" value="1"/>
</dbReference>
<keyword evidence="5 8" id="KW-0808">Transferase</keyword>
<keyword evidence="12" id="KW-1185">Reference proteome</keyword>
<dbReference type="InterPro" id="IPR037022">
    <property type="entry name" value="Formyl_trans_C_sf"/>
</dbReference>
<evidence type="ECO:0000256" key="5">
    <source>
        <dbReference type="ARBA" id="ARBA00022679"/>
    </source>
</evidence>
<dbReference type="InterPro" id="IPR001555">
    <property type="entry name" value="GART_AS"/>
</dbReference>
<dbReference type="PROSITE" id="PS00373">
    <property type="entry name" value="GART"/>
    <property type="match status" value="1"/>
</dbReference>
<dbReference type="EMBL" id="JAJEQR010000020">
    <property type="protein sequence ID" value="MCC2231001.1"/>
    <property type="molecule type" value="Genomic_DNA"/>
</dbReference>
<evidence type="ECO:0000256" key="7">
    <source>
        <dbReference type="ARBA" id="ARBA00048558"/>
    </source>
</evidence>
<evidence type="ECO:0000259" key="9">
    <source>
        <dbReference type="Pfam" id="PF00551"/>
    </source>
</evidence>
<evidence type="ECO:0000256" key="2">
    <source>
        <dbReference type="ARBA" id="ARBA00010699"/>
    </source>
</evidence>
<comment type="function">
    <text evidence="1 8">Attaches a formyl group to the free amino group of methionyl-tRNA(fMet). The formyl group appears to play a dual role in the initiator identity of N-formylmethionyl-tRNA by promoting its recognition by IF2 and preventing the misappropriation of this tRNA by the elongation apparatus.</text>
</comment>
<feature type="domain" description="Formyl transferase N-terminal" evidence="9">
    <location>
        <begin position="2"/>
        <end position="180"/>
    </location>
</feature>
<dbReference type="GO" id="GO:0005829">
    <property type="term" value="C:cytosol"/>
    <property type="evidence" value="ECO:0007669"/>
    <property type="project" value="TreeGrafter"/>
</dbReference>
<dbReference type="InterPro" id="IPR041711">
    <property type="entry name" value="Met-tRNA-FMT_N"/>
</dbReference>
<gene>
    <name evidence="8 11" type="primary">fmt</name>
    <name evidence="11" type="ORF">LKD81_08320</name>
</gene>
<dbReference type="InterPro" id="IPR002376">
    <property type="entry name" value="Formyl_transf_N"/>
</dbReference>
<dbReference type="InterPro" id="IPR011034">
    <property type="entry name" value="Formyl_transferase-like_C_sf"/>
</dbReference>
<dbReference type="Pfam" id="PF00551">
    <property type="entry name" value="Formyl_trans_N"/>
    <property type="match status" value="1"/>
</dbReference>
<dbReference type="EC" id="2.1.2.9" evidence="3 8"/>
<dbReference type="PANTHER" id="PTHR11138:SF5">
    <property type="entry name" value="METHIONYL-TRNA FORMYLTRANSFERASE, MITOCHONDRIAL"/>
    <property type="match status" value="1"/>
</dbReference>
<dbReference type="CDD" id="cd08704">
    <property type="entry name" value="Met_tRNA_FMT_C"/>
    <property type="match status" value="1"/>
</dbReference>
<comment type="similarity">
    <text evidence="2 8">Belongs to the Fmt family.</text>
</comment>
<dbReference type="PANTHER" id="PTHR11138">
    <property type="entry name" value="METHIONYL-TRNA FORMYLTRANSFERASE"/>
    <property type="match status" value="1"/>
</dbReference>
<dbReference type="SUPFAM" id="SSF50486">
    <property type="entry name" value="FMT C-terminal domain-like"/>
    <property type="match status" value="1"/>
</dbReference>
<evidence type="ECO:0000256" key="6">
    <source>
        <dbReference type="ARBA" id="ARBA00022917"/>
    </source>
</evidence>
<evidence type="ECO:0000313" key="12">
    <source>
        <dbReference type="Proteomes" id="UP001198182"/>
    </source>
</evidence>
<dbReference type="RefSeq" id="WP_308453537.1">
    <property type="nucleotide sequence ID" value="NZ_JAJEQR010000020.1"/>
</dbReference>
<dbReference type="Gene3D" id="3.10.25.10">
    <property type="entry name" value="Formyl transferase, C-terminal domain"/>
    <property type="match status" value="1"/>
</dbReference>
<proteinExistence type="inferred from homology"/>
<comment type="catalytic activity">
    <reaction evidence="7 8">
        <text>L-methionyl-tRNA(fMet) + (6R)-10-formyltetrahydrofolate = N-formyl-L-methionyl-tRNA(fMet) + (6S)-5,6,7,8-tetrahydrofolate + H(+)</text>
        <dbReference type="Rhea" id="RHEA:24380"/>
        <dbReference type="Rhea" id="RHEA-COMP:9952"/>
        <dbReference type="Rhea" id="RHEA-COMP:9953"/>
        <dbReference type="ChEBI" id="CHEBI:15378"/>
        <dbReference type="ChEBI" id="CHEBI:57453"/>
        <dbReference type="ChEBI" id="CHEBI:78530"/>
        <dbReference type="ChEBI" id="CHEBI:78844"/>
        <dbReference type="ChEBI" id="CHEBI:195366"/>
        <dbReference type="EC" id="2.1.2.9"/>
    </reaction>
</comment>
<dbReference type="InterPro" id="IPR036477">
    <property type="entry name" value="Formyl_transf_N_sf"/>
</dbReference>
<organism evidence="11 12">
    <name type="scientific">Hominifimenecus microfluidus</name>
    <dbReference type="NCBI Taxonomy" id="2885348"/>
    <lineage>
        <taxon>Bacteria</taxon>
        <taxon>Bacillati</taxon>
        <taxon>Bacillota</taxon>
        <taxon>Clostridia</taxon>
        <taxon>Lachnospirales</taxon>
        <taxon>Lachnospiraceae</taxon>
        <taxon>Hominifimenecus</taxon>
    </lineage>
</organism>
<evidence type="ECO:0000256" key="1">
    <source>
        <dbReference type="ARBA" id="ARBA00002606"/>
    </source>
</evidence>
<feature type="domain" description="Formyl transferase C-terminal" evidence="10">
    <location>
        <begin position="203"/>
        <end position="313"/>
    </location>
</feature>
<comment type="caution">
    <text evidence="11">The sequence shown here is derived from an EMBL/GenBank/DDBJ whole genome shotgun (WGS) entry which is preliminary data.</text>
</comment>
<dbReference type="Proteomes" id="UP001198182">
    <property type="component" value="Unassembled WGS sequence"/>
</dbReference>
<reference evidence="11" key="1">
    <citation type="submission" date="2021-10" db="EMBL/GenBank/DDBJ databases">
        <title>Anaerobic single-cell dispensing facilitates the cultivation of human gut bacteria.</title>
        <authorList>
            <person name="Afrizal A."/>
        </authorList>
    </citation>
    <scope>NUCLEOTIDE SEQUENCE</scope>
    <source>
        <strain evidence="11">CLA-AA-H215</strain>
    </source>
</reference>